<feature type="transmembrane region" description="Helical" evidence="14">
    <location>
        <begin position="27"/>
        <end position="47"/>
    </location>
</feature>
<dbReference type="NCBIfam" id="TIGR00206">
    <property type="entry name" value="fliF"/>
    <property type="match status" value="1"/>
</dbReference>
<keyword evidence="6" id="KW-1003">Cell membrane</keyword>
<comment type="subunit">
    <text evidence="11">The basal body constitutes a major portion of the flagellar organelle and consists of four rings (L,P,S, and M) mounted on a central rod. The M ring is integral to the inner membrane of the cell and may be connected to the flagellar rod via the S ring. The S (supramembrane ring) lies just distal to the M ring. The L and P rings lie in the outer membrane and the periplasmic space, respectively.</text>
</comment>
<dbReference type="EMBL" id="VKAD01000001">
    <property type="protein sequence ID" value="TXR54931.1"/>
    <property type="molecule type" value="Genomic_DNA"/>
</dbReference>
<dbReference type="InterPro" id="IPR013556">
    <property type="entry name" value="Flag_M-ring_C"/>
</dbReference>
<dbReference type="PANTHER" id="PTHR30046">
    <property type="entry name" value="FLAGELLAR M-RING PROTEIN"/>
    <property type="match status" value="1"/>
</dbReference>
<dbReference type="Pfam" id="PF08345">
    <property type="entry name" value="YscJ_FliF_C"/>
    <property type="match status" value="1"/>
</dbReference>
<dbReference type="InterPro" id="IPR043427">
    <property type="entry name" value="YscJ/FliF"/>
</dbReference>
<dbReference type="PANTHER" id="PTHR30046:SF0">
    <property type="entry name" value="FLAGELLAR M-RING PROTEIN"/>
    <property type="match status" value="1"/>
</dbReference>
<dbReference type="GO" id="GO:0005886">
    <property type="term" value="C:plasma membrane"/>
    <property type="evidence" value="ECO:0007669"/>
    <property type="project" value="UniProtKB-SubCell"/>
</dbReference>
<dbReference type="GO" id="GO:0003774">
    <property type="term" value="F:cytoskeletal motor activity"/>
    <property type="evidence" value="ECO:0007669"/>
    <property type="project" value="InterPro"/>
</dbReference>
<accession>A0A5C8ZCN3</accession>
<evidence type="ECO:0000256" key="14">
    <source>
        <dbReference type="SAM" id="Phobius"/>
    </source>
</evidence>
<evidence type="ECO:0000256" key="9">
    <source>
        <dbReference type="ARBA" id="ARBA00023136"/>
    </source>
</evidence>
<sequence>MEAEDPKITKMHPILVGFNKLTMMRQFGLLVALSATIALALGVVLWMQKERYRPLMNSTNSFDAAELIEVLQGQKIDFDIDPSSGVILVKQSDLHAARLAVAGAGLSDDQTVGYELLDEDQPLGQSQFMENARYLRSLEGELARTISSINQVRLARVHLAIPARSVFVRNQREPTASVFVELYAGAELDNSSVKAVRNLVSTSIPELKDENVSIVDQRGRLLSDSEENLEDEMTNRQFDYQRRIEENLVSRINSILSPILGTEKFQAEVSADIDFTKVEQAEELYNPDLIALRSEQTIEEERVNEPEGGIPGALSNQPPTDAEAPEVVEGGEGGATIPRSSRDEATRNYEVDRTLSYTQFQQGRVRRLTVAVVIDDIKVLDPETGELVEQEWDPESILRLRTLVQDAVGYDASRGDSINVINSTFLGVGDDLEPEPFYTQPWFWEVLKYFGTGLFLLILLFGVIRPAFRNLTASGEEDLQDSLEDAALANLDVDEDLISDDRVTLSTADDFTLPGPSESFERQLEALRGLIADDPGRVALVLKRWIMADD</sequence>
<dbReference type="Proteomes" id="UP000321764">
    <property type="component" value="Unassembled WGS sequence"/>
</dbReference>
<dbReference type="OrthoDB" id="8554211at2"/>
<evidence type="ECO:0000256" key="4">
    <source>
        <dbReference type="ARBA" id="ARBA00007971"/>
    </source>
</evidence>
<organism evidence="17 18">
    <name type="scientific">Reinekea thalattae</name>
    <dbReference type="NCBI Taxonomy" id="2593301"/>
    <lineage>
        <taxon>Bacteria</taxon>
        <taxon>Pseudomonadati</taxon>
        <taxon>Pseudomonadota</taxon>
        <taxon>Gammaproteobacteria</taxon>
        <taxon>Oceanospirillales</taxon>
        <taxon>Saccharospirillaceae</taxon>
        <taxon>Reinekea</taxon>
    </lineage>
</organism>
<comment type="similarity">
    <text evidence="4 12">Belongs to the FliF family.</text>
</comment>
<keyword evidence="7 14" id="KW-0812">Transmembrane</keyword>
<keyword evidence="9 14" id="KW-0472">Membrane</keyword>
<keyword evidence="18" id="KW-1185">Reference proteome</keyword>
<evidence type="ECO:0000256" key="6">
    <source>
        <dbReference type="ARBA" id="ARBA00022475"/>
    </source>
</evidence>
<evidence type="ECO:0000256" key="5">
    <source>
        <dbReference type="ARBA" id="ARBA00017949"/>
    </source>
</evidence>
<name>A0A5C8ZCN3_9GAMM</name>
<dbReference type="Gene3D" id="3.30.300.30">
    <property type="match status" value="1"/>
</dbReference>
<evidence type="ECO:0000256" key="10">
    <source>
        <dbReference type="ARBA" id="ARBA00023143"/>
    </source>
</evidence>
<keyword evidence="17" id="KW-0282">Flagellum</keyword>
<evidence type="ECO:0000256" key="8">
    <source>
        <dbReference type="ARBA" id="ARBA00022989"/>
    </source>
</evidence>
<comment type="caution">
    <text evidence="17">The sequence shown here is derived from an EMBL/GenBank/DDBJ whole genome shotgun (WGS) entry which is preliminary data.</text>
</comment>
<feature type="domain" description="Flagellar M-ring N-terminal" evidence="15">
    <location>
        <begin position="48"/>
        <end position="223"/>
    </location>
</feature>
<keyword evidence="17" id="KW-0966">Cell projection</keyword>
<evidence type="ECO:0000259" key="15">
    <source>
        <dbReference type="Pfam" id="PF01514"/>
    </source>
</evidence>
<evidence type="ECO:0000313" key="18">
    <source>
        <dbReference type="Proteomes" id="UP000321764"/>
    </source>
</evidence>
<comment type="function">
    <text evidence="1 12">The M ring may be actively involved in energy transduction.</text>
</comment>
<evidence type="ECO:0000256" key="12">
    <source>
        <dbReference type="PIRNR" id="PIRNR004862"/>
    </source>
</evidence>
<evidence type="ECO:0000256" key="3">
    <source>
        <dbReference type="ARBA" id="ARBA00004651"/>
    </source>
</evidence>
<feature type="transmembrane region" description="Helical" evidence="14">
    <location>
        <begin position="442"/>
        <end position="464"/>
    </location>
</feature>
<evidence type="ECO:0000256" key="1">
    <source>
        <dbReference type="ARBA" id="ARBA00003820"/>
    </source>
</evidence>
<evidence type="ECO:0000256" key="11">
    <source>
        <dbReference type="ARBA" id="ARBA00025936"/>
    </source>
</evidence>
<dbReference type="Pfam" id="PF01514">
    <property type="entry name" value="YscJ_FliF"/>
    <property type="match status" value="1"/>
</dbReference>
<dbReference type="AlphaFoldDB" id="A0A5C8ZCN3"/>
<dbReference type="InterPro" id="IPR000067">
    <property type="entry name" value="FlgMring_FliF"/>
</dbReference>
<evidence type="ECO:0000256" key="2">
    <source>
        <dbReference type="ARBA" id="ARBA00004117"/>
    </source>
</evidence>
<evidence type="ECO:0000256" key="13">
    <source>
        <dbReference type="SAM" id="MobiDB-lite"/>
    </source>
</evidence>
<evidence type="ECO:0000256" key="7">
    <source>
        <dbReference type="ARBA" id="ARBA00022692"/>
    </source>
</evidence>
<reference evidence="17 18" key="1">
    <citation type="submission" date="2019-07" db="EMBL/GenBank/DDBJ databases">
        <title>Reinekea sp. strain SSH23 genome sequencing and assembly.</title>
        <authorList>
            <person name="Kim I."/>
        </authorList>
    </citation>
    <scope>NUCLEOTIDE SEQUENCE [LARGE SCALE GENOMIC DNA]</scope>
    <source>
        <strain evidence="17 18">SSH23</strain>
    </source>
</reference>
<feature type="region of interest" description="Disordered" evidence="13">
    <location>
        <begin position="299"/>
        <end position="347"/>
    </location>
</feature>
<dbReference type="InterPro" id="IPR045851">
    <property type="entry name" value="AMP-bd_C_sf"/>
</dbReference>
<proteinExistence type="inferred from homology"/>
<dbReference type="PRINTS" id="PR01009">
    <property type="entry name" value="FLGMRINGFLIF"/>
</dbReference>
<feature type="domain" description="Flagellar M-ring C-terminal" evidence="16">
    <location>
        <begin position="256"/>
        <end position="425"/>
    </location>
</feature>
<evidence type="ECO:0000259" key="16">
    <source>
        <dbReference type="Pfam" id="PF08345"/>
    </source>
</evidence>
<dbReference type="GO" id="GO:0071973">
    <property type="term" value="P:bacterial-type flagellum-dependent cell motility"/>
    <property type="evidence" value="ECO:0007669"/>
    <property type="project" value="InterPro"/>
</dbReference>
<keyword evidence="8 14" id="KW-1133">Transmembrane helix</keyword>
<evidence type="ECO:0000313" key="17">
    <source>
        <dbReference type="EMBL" id="TXR54931.1"/>
    </source>
</evidence>
<dbReference type="InterPro" id="IPR006182">
    <property type="entry name" value="FliF_N_dom"/>
</dbReference>
<dbReference type="GO" id="GO:0009431">
    <property type="term" value="C:bacterial-type flagellum basal body, MS ring"/>
    <property type="evidence" value="ECO:0007669"/>
    <property type="project" value="InterPro"/>
</dbReference>
<dbReference type="PIRSF" id="PIRSF004862">
    <property type="entry name" value="FliF"/>
    <property type="match status" value="1"/>
</dbReference>
<protein>
    <recommendedName>
        <fullName evidence="5 12">Flagellar M-ring protein</fullName>
    </recommendedName>
</protein>
<keyword evidence="10 12" id="KW-0975">Bacterial flagellum</keyword>
<gene>
    <name evidence="17" type="primary">fliF</name>
    <name evidence="17" type="ORF">FME95_02195</name>
</gene>
<keyword evidence="17" id="KW-0969">Cilium</keyword>
<comment type="subcellular location">
    <subcellularLocation>
        <location evidence="2 12">Bacterial flagellum basal body</location>
    </subcellularLocation>
    <subcellularLocation>
        <location evidence="3">Cell membrane</location>
        <topology evidence="3">Multi-pass membrane protein</topology>
    </subcellularLocation>
</comment>